<proteinExistence type="inferred from homology"/>
<name>A0A3D8GW11_9BACI</name>
<comment type="caution">
    <text evidence="3">The sequence shown here is derived from an EMBL/GenBank/DDBJ whole genome shotgun (WGS) entry which is preliminary data.</text>
</comment>
<organism evidence="3 4">
    <name type="scientific">Neobacillus piezotolerans</name>
    <dbReference type="NCBI Taxonomy" id="2259171"/>
    <lineage>
        <taxon>Bacteria</taxon>
        <taxon>Bacillati</taxon>
        <taxon>Bacillota</taxon>
        <taxon>Bacilli</taxon>
        <taxon>Bacillales</taxon>
        <taxon>Bacillaceae</taxon>
        <taxon>Neobacillus</taxon>
    </lineage>
</organism>
<dbReference type="RefSeq" id="WP_115450310.1">
    <property type="nucleotide sequence ID" value="NZ_QNQT01000001.1"/>
</dbReference>
<keyword evidence="4" id="KW-1185">Reference proteome</keyword>
<dbReference type="OrthoDB" id="9803333at2"/>
<accession>A0A3D8GW11</accession>
<dbReference type="PRINTS" id="PR00080">
    <property type="entry name" value="SDRFAMILY"/>
</dbReference>
<keyword evidence="2" id="KW-0560">Oxidoreductase</keyword>
<dbReference type="Proteomes" id="UP000257144">
    <property type="component" value="Unassembled WGS sequence"/>
</dbReference>
<dbReference type="GO" id="GO:0008206">
    <property type="term" value="P:bile acid metabolic process"/>
    <property type="evidence" value="ECO:0007669"/>
    <property type="project" value="UniProtKB-ARBA"/>
</dbReference>
<dbReference type="Pfam" id="PF13561">
    <property type="entry name" value="adh_short_C2"/>
    <property type="match status" value="1"/>
</dbReference>
<dbReference type="SUPFAM" id="SSF51735">
    <property type="entry name" value="NAD(P)-binding Rossmann-fold domains"/>
    <property type="match status" value="1"/>
</dbReference>
<dbReference type="InterPro" id="IPR036291">
    <property type="entry name" value="NAD(P)-bd_dom_sf"/>
</dbReference>
<dbReference type="PANTHER" id="PTHR42760">
    <property type="entry name" value="SHORT-CHAIN DEHYDROGENASES/REDUCTASES FAMILY MEMBER"/>
    <property type="match status" value="1"/>
</dbReference>
<dbReference type="PROSITE" id="PS00061">
    <property type="entry name" value="ADH_SHORT"/>
    <property type="match status" value="1"/>
</dbReference>
<dbReference type="InterPro" id="IPR002347">
    <property type="entry name" value="SDR_fam"/>
</dbReference>
<dbReference type="Gene3D" id="3.40.50.720">
    <property type="entry name" value="NAD(P)-binding Rossmann-like Domain"/>
    <property type="match status" value="1"/>
</dbReference>
<evidence type="ECO:0000313" key="3">
    <source>
        <dbReference type="EMBL" id="RDU38389.1"/>
    </source>
</evidence>
<protein>
    <submittedName>
        <fullName evidence="3">3-ketoacyl-ACP reductase</fullName>
    </submittedName>
</protein>
<dbReference type="PRINTS" id="PR00081">
    <property type="entry name" value="GDHRDH"/>
</dbReference>
<gene>
    <name evidence="3" type="ORF">DRW41_02140</name>
</gene>
<dbReference type="CDD" id="cd05233">
    <property type="entry name" value="SDR_c"/>
    <property type="match status" value="1"/>
</dbReference>
<evidence type="ECO:0000256" key="2">
    <source>
        <dbReference type="ARBA" id="ARBA00023002"/>
    </source>
</evidence>
<dbReference type="PANTHER" id="PTHR42760:SF133">
    <property type="entry name" value="3-OXOACYL-[ACYL-CARRIER-PROTEIN] REDUCTASE"/>
    <property type="match status" value="1"/>
</dbReference>
<sequence>MQFNGRTIIVTGAGNGIGLGIAKEFGVNGANVVISDLDSQTGFRAEKCLLEDRSKAIFLQTDVRDEESVRKLFDEVVSRFGHVDVVVNNAGISQFHDFFEMSPSQWDDILNTNLRSVFLCAQAAARTMKEGRGGAIINIASTRAFMSEPNTEAYSASKGGIIALTHALARTLGPYGITVNCISPGWIETGGYELLKEHDHSQHISGRVGKPEDIARACLFFADPRNNFITGENIIIDGGMTKKMMYEE</sequence>
<comment type="similarity">
    <text evidence="1">Belongs to the short-chain dehydrogenases/reductases (SDR) family.</text>
</comment>
<reference evidence="3 4" key="1">
    <citation type="submission" date="2018-07" db="EMBL/GenBank/DDBJ databases">
        <title>Bacillus sp. YLB-04 draft genome sequence.</title>
        <authorList>
            <person name="Yu L."/>
            <person name="Tang X."/>
        </authorList>
    </citation>
    <scope>NUCLEOTIDE SEQUENCE [LARGE SCALE GENOMIC DNA]</scope>
    <source>
        <strain evidence="3 4">YLB-04</strain>
    </source>
</reference>
<dbReference type="EMBL" id="QNQT01000001">
    <property type="protein sequence ID" value="RDU38389.1"/>
    <property type="molecule type" value="Genomic_DNA"/>
</dbReference>
<dbReference type="InterPro" id="IPR020904">
    <property type="entry name" value="Sc_DH/Rdtase_CS"/>
</dbReference>
<dbReference type="GO" id="GO:0016616">
    <property type="term" value="F:oxidoreductase activity, acting on the CH-OH group of donors, NAD or NADP as acceptor"/>
    <property type="evidence" value="ECO:0007669"/>
    <property type="project" value="TreeGrafter"/>
</dbReference>
<dbReference type="NCBIfam" id="NF005559">
    <property type="entry name" value="PRK07231.1"/>
    <property type="match status" value="1"/>
</dbReference>
<evidence type="ECO:0000256" key="1">
    <source>
        <dbReference type="ARBA" id="ARBA00006484"/>
    </source>
</evidence>
<evidence type="ECO:0000313" key="4">
    <source>
        <dbReference type="Proteomes" id="UP000257144"/>
    </source>
</evidence>
<dbReference type="FunFam" id="3.40.50.720:FF:000084">
    <property type="entry name" value="Short-chain dehydrogenase reductase"/>
    <property type="match status" value="1"/>
</dbReference>
<dbReference type="AlphaFoldDB" id="A0A3D8GW11"/>